<keyword evidence="3 5" id="KW-0378">Hydrolase</keyword>
<dbReference type="PANTHER" id="PTHR11113:SF14">
    <property type="entry name" value="N-ACETYLGLUCOSAMINE-6-PHOSPHATE DEACETYLASE"/>
    <property type="match status" value="1"/>
</dbReference>
<dbReference type="Proteomes" id="UP000265964">
    <property type="component" value="Unassembled WGS sequence"/>
</dbReference>
<dbReference type="SUPFAM" id="SSF51556">
    <property type="entry name" value="Metallo-dependent hydrolases"/>
    <property type="match status" value="1"/>
</dbReference>
<dbReference type="SUPFAM" id="SSF51338">
    <property type="entry name" value="Composite domain of metallo-dependent hydrolases"/>
    <property type="match status" value="1"/>
</dbReference>
<dbReference type="OrthoDB" id="9776488at2"/>
<dbReference type="AlphaFoldDB" id="A0A3A1YNX1"/>
<evidence type="ECO:0000256" key="7">
    <source>
        <dbReference type="PIRSR" id="PIRSR038994-2"/>
    </source>
</evidence>
<dbReference type="InterPro" id="IPR011059">
    <property type="entry name" value="Metal-dep_hydrolase_composite"/>
</dbReference>
<dbReference type="InterPro" id="IPR003764">
    <property type="entry name" value="GlcNAc_6-P_deAcase"/>
</dbReference>
<evidence type="ECO:0000313" key="11">
    <source>
        <dbReference type="Proteomes" id="UP000265964"/>
    </source>
</evidence>
<dbReference type="GO" id="GO:0008448">
    <property type="term" value="F:N-acetylglucosamine-6-phosphate deacetylase activity"/>
    <property type="evidence" value="ECO:0007669"/>
    <property type="project" value="InterPro"/>
</dbReference>
<sequence length="391" mass="43320">MTKLAFINGKVYTPELKENVAVLVNQGKVERVIEASEIEKLQDYELIDLKGSNLSPGFIDLQVNGCGGANFNETLDNLCVKTLEVMRDCNYKFGCTSFLPTLITSPYEFRKKALEVIKEYHELNPEEVNVVPGLHIEGPHISKIKKGTHNVNYIKPIEDKDLQLYLSYAPYIKMLTLAPEENDLAKVKELLKAGVLISLGHTNATYEQAQEYIEAGVTCATHLYNAMSSIANGRTPGVIGAIYESDKISPGIIVDGVHVAWPLVNLSIKVKGDNIFIVTDALMPAGSDLTEFYFANKLIRVIDEGCYDENGVLSGSAITMDSQLRRLHKHSDLTLEQVIKLATYNPAKQLGLENKIGVIKEGADANLIIFDNNFTIQDTYVNGKQVYTSKE</sequence>
<feature type="binding site" evidence="8">
    <location>
        <position position="222"/>
    </location>
    <ligand>
        <name>Zn(2+)</name>
        <dbReference type="ChEBI" id="CHEBI:29105"/>
    </ligand>
</feature>
<feature type="binding site" evidence="8">
    <location>
        <position position="137"/>
    </location>
    <ligand>
        <name>Zn(2+)</name>
        <dbReference type="ChEBI" id="CHEBI:29105"/>
    </ligand>
</feature>
<evidence type="ECO:0000256" key="5">
    <source>
        <dbReference type="PIRNR" id="PIRNR038994"/>
    </source>
</evidence>
<dbReference type="GO" id="GO:0046872">
    <property type="term" value="F:metal ion binding"/>
    <property type="evidence" value="ECO:0007669"/>
    <property type="project" value="UniProtKB-KW"/>
</dbReference>
<evidence type="ECO:0000256" key="1">
    <source>
        <dbReference type="ARBA" id="ARBA00010716"/>
    </source>
</evidence>
<feature type="binding site" evidence="7">
    <location>
        <position position="234"/>
    </location>
    <ligand>
        <name>substrate</name>
    </ligand>
</feature>
<accession>A0A3A1YNX1</accession>
<reference evidence="10 11" key="1">
    <citation type="submission" date="2017-08" db="EMBL/GenBank/DDBJ databases">
        <title>Reclassification of Bisgaard taxon 37 and 44.</title>
        <authorList>
            <person name="Christensen H."/>
        </authorList>
    </citation>
    <scope>NUCLEOTIDE SEQUENCE [LARGE SCALE GENOMIC DNA]</scope>
    <source>
        <strain evidence="10 11">EEAB3T1</strain>
    </source>
</reference>
<feature type="binding site" evidence="7">
    <location>
        <position position="148"/>
    </location>
    <ligand>
        <name>substrate</name>
    </ligand>
</feature>
<dbReference type="NCBIfam" id="TIGR00221">
    <property type="entry name" value="nagA"/>
    <property type="match status" value="1"/>
</dbReference>
<evidence type="ECO:0000259" key="9">
    <source>
        <dbReference type="Pfam" id="PF01979"/>
    </source>
</evidence>
<feature type="domain" description="Amidohydrolase-related" evidence="9">
    <location>
        <begin position="54"/>
        <end position="386"/>
    </location>
</feature>
<evidence type="ECO:0000256" key="2">
    <source>
        <dbReference type="ARBA" id="ARBA00022723"/>
    </source>
</evidence>
<keyword evidence="4 5" id="KW-0119">Carbohydrate metabolism</keyword>
<dbReference type="Pfam" id="PF01979">
    <property type="entry name" value="Amidohydro_1"/>
    <property type="match status" value="1"/>
</dbReference>
<dbReference type="InterPro" id="IPR006680">
    <property type="entry name" value="Amidohydro-rel"/>
</dbReference>
<dbReference type="Gene3D" id="2.30.40.10">
    <property type="entry name" value="Urease, subunit C, domain 1"/>
    <property type="match status" value="1"/>
</dbReference>
<feature type="binding site" evidence="8">
    <location>
        <position position="201"/>
    </location>
    <ligand>
        <name>Zn(2+)</name>
        <dbReference type="ChEBI" id="CHEBI:29105"/>
    </ligand>
</feature>
<dbReference type="Gene3D" id="3.20.20.140">
    <property type="entry name" value="Metal-dependent hydrolases"/>
    <property type="match status" value="1"/>
</dbReference>
<dbReference type="PIRSF" id="PIRSF038994">
    <property type="entry name" value="NagA"/>
    <property type="match status" value="1"/>
</dbReference>
<dbReference type="RefSeq" id="WP_119533944.1">
    <property type="nucleotide sequence ID" value="NZ_NRJF01000001.1"/>
</dbReference>
<protein>
    <submittedName>
        <fullName evidence="10">N-acetylglucosamine-6-phosphate deacetylase</fullName>
    </submittedName>
</protein>
<dbReference type="GO" id="GO:0006046">
    <property type="term" value="P:N-acetylglucosamine catabolic process"/>
    <property type="evidence" value="ECO:0007669"/>
    <property type="project" value="TreeGrafter"/>
</dbReference>
<comment type="caution">
    <text evidence="10">The sequence shown here is derived from an EMBL/GenBank/DDBJ whole genome shotgun (WGS) entry which is preliminary data.</text>
</comment>
<keyword evidence="2 8" id="KW-0479">Metal-binding</keyword>
<evidence type="ECO:0000256" key="4">
    <source>
        <dbReference type="ARBA" id="ARBA00023277"/>
    </source>
</evidence>
<feature type="binding site" evidence="7">
    <location>
        <begin position="313"/>
        <end position="315"/>
    </location>
    <ligand>
        <name>substrate</name>
    </ligand>
</feature>
<dbReference type="PANTHER" id="PTHR11113">
    <property type="entry name" value="N-ACETYLGLUCOSAMINE-6-PHOSPHATE DEACETYLASE"/>
    <property type="match status" value="1"/>
</dbReference>
<feature type="binding site" evidence="7">
    <location>
        <begin position="225"/>
        <end position="226"/>
    </location>
    <ligand>
        <name>substrate</name>
    </ligand>
</feature>
<gene>
    <name evidence="10" type="primary">nagA</name>
    <name evidence="10" type="ORF">CKF59_00060</name>
</gene>
<comment type="similarity">
    <text evidence="1 5">Belongs to the metallo-dependent hydrolases superfamily. NagA family.</text>
</comment>
<name>A0A3A1YNX1_9GAMM</name>
<feature type="binding site" evidence="7">
    <location>
        <position position="258"/>
    </location>
    <ligand>
        <name>substrate</name>
    </ligand>
</feature>
<evidence type="ECO:0000256" key="6">
    <source>
        <dbReference type="PIRSR" id="PIRSR038994-1"/>
    </source>
</evidence>
<dbReference type="CDD" id="cd00854">
    <property type="entry name" value="NagA"/>
    <property type="match status" value="1"/>
</dbReference>
<organism evidence="10 11">
    <name type="scientific">Psittacicella gerlachiana</name>
    <dbReference type="NCBI Taxonomy" id="2028574"/>
    <lineage>
        <taxon>Bacteria</taxon>
        <taxon>Pseudomonadati</taxon>
        <taxon>Pseudomonadota</taxon>
        <taxon>Gammaproteobacteria</taxon>
        <taxon>Pasteurellales</taxon>
        <taxon>Psittacicellaceae</taxon>
        <taxon>Psittacicella</taxon>
    </lineage>
</organism>
<keyword evidence="11" id="KW-1185">Reference proteome</keyword>
<evidence type="ECO:0000256" key="8">
    <source>
        <dbReference type="PIRSR" id="PIRSR038994-3"/>
    </source>
</evidence>
<dbReference type="EMBL" id="NRJF01000001">
    <property type="protein sequence ID" value="RIY38928.1"/>
    <property type="molecule type" value="Genomic_DNA"/>
</dbReference>
<feature type="active site" description="Proton donor/acceptor" evidence="6">
    <location>
        <position position="280"/>
    </location>
</feature>
<dbReference type="InterPro" id="IPR032466">
    <property type="entry name" value="Metal_Hydrolase"/>
</dbReference>
<evidence type="ECO:0000256" key="3">
    <source>
        <dbReference type="ARBA" id="ARBA00022801"/>
    </source>
</evidence>
<evidence type="ECO:0000313" key="10">
    <source>
        <dbReference type="EMBL" id="RIY38928.1"/>
    </source>
</evidence>
<comment type="cofactor">
    <cofactor evidence="8">
        <name>a divalent metal cation</name>
        <dbReference type="ChEBI" id="CHEBI:60240"/>
    </cofactor>
    <text evidence="8">Binds 1 divalent metal cation per subunit.</text>
</comment>
<proteinExistence type="inferred from homology"/>